<dbReference type="HOGENOM" id="CLU_033536_0_1_9"/>
<dbReference type="EMBL" id="ACBZ01000029">
    <property type="protein sequence ID" value="EEG50278.1"/>
    <property type="molecule type" value="Genomic_DNA"/>
</dbReference>
<dbReference type="PANTHER" id="PTHR48090:SF1">
    <property type="entry name" value="PROPHAGE BACTOPRENOL GLUCOSYL TRANSFERASE HOMOLOG"/>
    <property type="match status" value="1"/>
</dbReference>
<dbReference type="Proteomes" id="UP000003100">
    <property type="component" value="Unassembled WGS sequence"/>
</dbReference>
<sequence length="315" mass="35923">MRGLSVILPAYNEGEMIPMIAGELEKELTKEKIPYEIIFVSDGSCDDTWEKIEQEAKRSRRIRGLELSRNFGKDAAIFAGLAQAKMDAAAVMDCDLQHPIEALVRMYRIWESGSQIVEGVKKDRGREGAVHREGARWFYKILSRALHVEMENTSDFKLLDRKVVESVLRMPEQHLFFRAISSWVGYQTAQVEYEVGKRQRGESKWKMSSLISYGFRNIVAFTTVPLQFVTVGGVACLICSVILGIYSLIRYFQGQAVEGYTTLLMVLLVVGSGVMISLGIIGFYIGKIYEEVRRRPRYLISRMTASEKTQEEERF</sequence>
<evidence type="ECO:0000313" key="9">
    <source>
        <dbReference type="EMBL" id="EEG50278.1"/>
    </source>
</evidence>
<name>C0CIX2_BLAHS</name>
<keyword evidence="5 7" id="KW-1133">Transmembrane helix</keyword>
<dbReference type="GO" id="GO:0016757">
    <property type="term" value="F:glycosyltransferase activity"/>
    <property type="evidence" value="ECO:0007669"/>
    <property type="project" value="UniProtKB-KW"/>
</dbReference>
<dbReference type="InterPro" id="IPR050256">
    <property type="entry name" value="Glycosyltransferase_2"/>
</dbReference>
<keyword evidence="2" id="KW-0328">Glycosyltransferase</keyword>
<dbReference type="eggNOG" id="COG0463">
    <property type="taxonomic scope" value="Bacteria"/>
</dbReference>
<dbReference type="CDD" id="cd04187">
    <property type="entry name" value="DPM1_like_bac"/>
    <property type="match status" value="1"/>
</dbReference>
<dbReference type="InterPro" id="IPR029044">
    <property type="entry name" value="Nucleotide-diphossugar_trans"/>
</dbReference>
<dbReference type="Gene3D" id="3.90.550.10">
    <property type="entry name" value="Spore Coat Polysaccharide Biosynthesis Protein SpsA, Chain A"/>
    <property type="match status" value="1"/>
</dbReference>
<keyword evidence="6 7" id="KW-0472">Membrane</keyword>
<dbReference type="PATRIC" id="fig|476272.21.peg.3793"/>
<comment type="caution">
    <text evidence="9">The sequence shown here is derived from an EMBL/GenBank/DDBJ whole genome shotgun (WGS) entry which is preliminary data.</text>
</comment>
<evidence type="ECO:0000256" key="5">
    <source>
        <dbReference type="ARBA" id="ARBA00022989"/>
    </source>
</evidence>
<dbReference type="RefSeq" id="WP_005946256.1">
    <property type="nucleotide sequence ID" value="NZ_CP136423.1"/>
</dbReference>
<reference evidence="9 10" key="2">
    <citation type="submission" date="2009-02" db="EMBL/GenBank/DDBJ databases">
        <title>Draft genome sequence of Blautia hydrogenotrophica DSM 10507 (Ruminococcus hydrogenotrophicus DSM 10507).</title>
        <authorList>
            <person name="Sudarsanam P."/>
            <person name="Ley R."/>
            <person name="Guruge J."/>
            <person name="Turnbaugh P.J."/>
            <person name="Mahowald M."/>
            <person name="Liep D."/>
            <person name="Gordon J."/>
        </authorList>
    </citation>
    <scope>NUCLEOTIDE SEQUENCE [LARGE SCALE GENOMIC DNA]</scope>
    <source>
        <strain evidence="10">DSM 10507 / JCM 14656 / S5a33</strain>
    </source>
</reference>
<evidence type="ECO:0000256" key="3">
    <source>
        <dbReference type="ARBA" id="ARBA00022679"/>
    </source>
</evidence>
<dbReference type="InterPro" id="IPR001173">
    <property type="entry name" value="Glyco_trans_2-like"/>
</dbReference>
<organism evidence="9 10">
    <name type="scientific">Blautia hydrogenotrophica (strain DSM 10507 / JCM 14656 / S5a33)</name>
    <name type="common">Ruminococcus hydrogenotrophicus</name>
    <dbReference type="NCBI Taxonomy" id="476272"/>
    <lineage>
        <taxon>Bacteria</taxon>
        <taxon>Bacillati</taxon>
        <taxon>Bacillota</taxon>
        <taxon>Clostridia</taxon>
        <taxon>Lachnospirales</taxon>
        <taxon>Lachnospiraceae</taxon>
        <taxon>Blautia</taxon>
    </lineage>
</organism>
<dbReference type="GeneID" id="86821973"/>
<protein>
    <recommendedName>
        <fullName evidence="8">Glycosyltransferase 2-like domain-containing protein</fullName>
    </recommendedName>
</protein>
<keyword evidence="10" id="KW-1185">Reference proteome</keyword>
<gene>
    <name evidence="9" type="ORF">RUMHYD_00789</name>
</gene>
<feature type="transmembrane region" description="Helical" evidence="7">
    <location>
        <begin position="261"/>
        <end position="285"/>
    </location>
</feature>
<dbReference type="GO" id="GO:0005886">
    <property type="term" value="C:plasma membrane"/>
    <property type="evidence" value="ECO:0007669"/>
    <property type="project" value="TreeGrafter"/>
</dbReference>
<dbReference type="AlphaFoldDB" id="C0CIX2"/>
<evidence type="ECO:0000313" key="10">
    <source>
        <dbReference type="Proteomes" id="UP000003100"/>
    </source>
</evidence>
<dbReference type="SUPFAM" id="SSF53448">
    <property type="entry name" value="Nucleotide-diphospho-sugar transferases"/>
    <property type="match status" value="1"/>
</dbReference>
<dbReference type="Pfam" id="PF00535">
    <property type="entry name" value="Glycos_transf_2"/>
    <property type="match status" value="1"/>
</dbReference>
<comment type="subcellular location">
    <subcellularLocation>
        <location evidence="1">Membrane</location>
        <topology evidence="1">Multi-pass membrane protein</topology>
    </subcellularLocation>
</comment>
<proteinExistence type="predicted"/>
<feature type="domain" description="Glycosyltransferase 2-like" evidence="8">
    <location>
        <begin position="5"/>
        <end position="166"/>
    </location>
</feature>
<feature type="transmembrane region" description="Helical" evidence="7">
    <location>
        <begin position="226"/>
        <end position="249"/>
    </location>
</feature>
<evidence type="ECO:0000259" key="8">
    <source>
        <dbReference type="Pfam" id="PF00535"/>
    </source>
</evidence>
<reference evidence="9 10" key="1">
    <citation type="submission" date="2009-01" db="EMBL/GenBank/DDBJ databases">
        <authorList>
            <person name="Fulton L."/>
            <person name="Clifton S."/>
            <person name="Fulton B."/>
            <person name="Xu J."/>
            <person name="Minx P."/>
            <person name="Pepin K.H."/>
            <person name="Johnson M."/>
            <person name="Bhonagiri V."/>
            <person name="Nash W.E."/>
            <person name="Mardis E.R."/>
            <person name="Wilson R.K."/>
        </authorList>
    </citation>
    <scope>NUCLEOTIDE SEQUENCE [LARGE SCALE GENOMIC DNA]</scope>
    <source>
        <strain evidence="10">DSM 10507 / JCM 14656 / S5a33</strain>
    </source>
</reference>
<evidence type="ECO:0000256" key="6">
    <source>
        <dbReference type="ARBA" id="ARBA00023136"/>
    </source>
</evidence>
<dbReference type="PANTHER" id="PTHR48090">
    <property type="entry name" value="UNDECAPRENYL-PHOSPHATE 4-DEOXY-4-FORMAMIDO-L-ARABINOSE TRANSFERASE-RELATED"/>
    <property type="match status" value="1"/>
</dbReference>
<evidence type="ECO:0000256" key="1">
    <source>
        <dbReference type="ARBA" id="ARBA00004141"/>
    </source>
</evidence>
<evidence type="ECO:0000256" key="2">
    <source>
        <dbReference type="ARBA" id="ARBA00022676"/>
    </source>
</evidence>
<accession>C0CIX2</accession>
<evidence type="ECO:0000256" key="4">
    <source>
        <dbReference type="ARBA" id="ARBA00022692"/>
    </source>
</evidence>
<keyword evidence="4 7" id="KW-0812">Transmembrane</keyword>
<evidence type="ECO:0000256" key="7">
    <source>
        <dbReference type="SAM" id="Phobius"/>
    </source>
</evidence>
<keyword evidence="3" id="KW-0808">Transferase</keyword>